<organism evidence="2">
    <name type="scientific">marine metagenome</name>
    <dbReference type="NCBI Taxonomy" id="408172"/>
    <lineage>
        <taxon>unclassified sequences</taxon>
        <taxon>metagenomes</taxon>
        <taxon>ecological metagenomes</taxon>
    </lineage>
</organism>
<dbReference type="InterPro" id="IPR016040">
    <property type="entry name" value="NAD(P)-bd_dom"/>
</dbReference>
<feature type="domain" description="NAD(P)-binding" evidence="1">
    <location>
        <begin position="4"/>
        <end position="141"/>
    </location>
</feature>
<gene>
    <name evidence="2" type="ORF">METZ01_LOCUS380776</name>
</gene>
<evidence type="ECO:0000313" key="2">
    <source>
        <dbReference type="EMBL" id="SVD27922.1"/>
    </source>
</evidence>
<sequence length="145" mass="16414">MVILITGGAGFIGSNLIHYWLEKHPDDNFVNFDALTYAGNPANLAGVESNSNYHFFHGDLRKKEQLDEVFERYSIDAVIHLAAESHVDRSINDPSPFIETNINGTFHLLEVARKHWQDDLKSHRFVHVSTDEVYGSLGKDGIFTE</sequence>
<evidence type="ECO:0000259" key="1">
    <source>
        <dbReference type="Pfam" id="PF16363"/>
    </source>
</evidence>
<proteinExistence type="predicted"/>
<dbReference type="PANTHER" id="PTHR43000">
    <property type="entry name" value="DTDP-D-GLUCOSE 4,6-DEHYDRATASE-RELATED"/>
    <property type="match status" value="1"/>
</dbReference>
<dbReference type="SUPFAM" id="SSF51735">
    <property type="entry name" value="NAD(P)-binding Rossmann-fold domains"/>
    <property type="match status" value="1"/>
</dbReference>
<name>A0A382U1S3_9ZZZZ</name>
<dbReference type="EMBL" id="UINC01140648">
    <property type="protein sequence ID" value="SVD27922.1"/>
    <property type="molecule type" value="Genomic_DNA"/>
</dbReference>
<protein>
    <recommendedName>
        <fullName evidence="1">NAD(P)-binding domain-containing protein</fullName>
    </recommendedName>
</protein>
<reference evidence="2" key="1">
    <citation type="submission" date="2018-05" db="EMBL/GenBank/DDBJ databases">
        <authorList>
            <person name="Lanie J.A."/>
            <person name="Ng W.-L."/>
            <person name="Kazmierczak K.M."/>
            <person name="Andrzejewski T.M."/>
            <person name="Davidsen T.M."/>
            <person name="Wayne K.J."/>
            <person name="Tettelin H."/>
            <person name="Glass J.I."/>
            <person name="Rusch D."/>
            <person name="Podicherti R."/>
            <person name="Tsui H.-C.T."/>
            <person name="Winkler M.E."/>
        </authorList>
    </citation>
    <scope>NUCLEOTIDE SEQUENCE</scope>
</reference>
<dbReference type="InterPro" id="IPR036291">
    <property type="entry name" value="NAD(P)-bd_dom_sf"/>
</dbReference>
<dbReference type="AlphaFoldDB" id="A0A382U1S3"/>
<dbReference type="Gene3D" id="3.40.50.720">
    <property type="entry name" value="NAD(P)-binding Rossmann-like Domain"/>
    <property type="match status" value="1"/>
</dbReference>
<accession>A0A382U1S3</accession>
<feature type="non-terminal residue" evidence="2">
    <location>
        <position position="145"/>
    </location>
</feature>
<dbReference type="Pfam" id="PF16363">
    <property type="entry name" value="GDP_Man_Dehyd"/>
    <property type="match status" value="1"/>
</dbReference>